<dbReference type="GO" id="GO:0000155">
    <property type="term" value="F:phosphorelay sensor kinase activity"/>
    <property type="evidence" value="ECO:0007669"/>
    <property type="project" value="InterPro"/>
</dbReference>
<dbReference type="InterPro" id="IPR036890">
    <property type="entry name" value="HATPase_C_sf"/>
</dbReference>
<dbReference type="InterPro" id="IPR003018">
    <property type="entry name" value="GAF"/>
</dbReference>
<proteinExistence type="predicted"/>
<dbReference type="PRINTS" id="PR00344">
    <property type="entry name" value="BCTRLSENSOR"/>
</dbReference>
<dbReference type="PANTHER" id="PTHR43047">
    <property type="entry name" value="TWO-COMPONENT HISTIDINE PROTEIN KINASE"/>
    <property type="match status" value="1"/>
</dbReference>
<comment type="caution">
    <text evidence="10">The sequence shown here is derived from an EMBL/GenBank/DDBJ whole genome shotgun (WGS) entry which is preliminary data.</text>
</comment>
<evidence type="ECO:0000313" key="11">
    <source>
        <dbReference type="Proteomes" id="UP000326757"/>
    </source>
</evidence>
<feature type="compositionally biased region" description="Polar residues" evidence="7">
    <location>
        <begin position="1137"/>
        <end position="1159"/>
    </location>
</feature>
<dbReference type="Pfam" id="PF02518">
    <property type="entry name" value="HATPase_c"/>
    <property type="match status" value="1"/>
</dbReference>
<comment type="catalytic activity">
    <reaction evidence="1">
        <text>ATP + protein L-histidine = ADP + protein N-phospho-L-histidine.</text>
        <dbReference type="EC" id="2.7.13.3"/>
    </reaction>
</comment>
<dbReference type="InterPro" id="IPR029016">
    <property type="entry name" value="GAF-like_dom_sf"/>
</dbReference>
<name>A0A5N6KBF5_MONLA</name>
<keyword evidence="11" id="KW-1185">Reference proteome</keyword>
<keyword evidence="5" id="KW-0418">Kinase</keyword>
<dbReference type="SUPFAM" id="SSF52172">
    <property type="entry name" value="CheY-like"/>
    <property type="match status" value="1"/>
</dbReference>
<dbReference type="InterPro" id="IPR003661">
    <property type="entry name" value="HisK_dim/P_dom"/>
</dbReference>
<dbReference type="InterPro" id="IPR004358">
    <property type="entry name" value="Sig_transdc_His_kin-like_C"/>
</dbReference>
<evidence type="ECO:0000256" key="1">
    <source>
        <dbReference type="ARBA" id="ARBA00000085"/>
    </source>
</evidence>
<dbReference type="InterPro" id="IPR001789">
    <property type="entry name" value="Sig_transdc_resp-reg_receiver"/>
</dbReference>
<dbReference type="FunFam" id="3.30.450.40:FF:000083">
    <property type="entry name" value="Sensor histidine kinase/response regulator, putative (AFU_orthologue AFUA_4G00660)"/>
    <property type="match status" value="1"/>
</dbReference>
<dbReference type="InterPro" id="IPR003594">
    <property type="entry name" value="HATPase_dom"/>
</dbReference>
<evidence type="ECO:0000256" key="7">
    <source>
        <dbReference type="SAM" id="MobiDB-lite"/>
    </source>
</evidence>
<dbReference type="Pfam" id="PF01590">
    <property type="entry name" value="GAF"/>
    <property type="match status" value="1"/>
</dbReference>
<dbReference type="EMBL" id="VIGI01000005">
    <property type="protein sequence ID" value="KAB8300527.1"/>
    <property type="molecule type" value="Genomic_DNA"/>
</dbReference>
<dbReference type="InterPro" id="IPR011006">
    <property type="entry name" value="CheY-like_superfamily"/>
</dbReference>
<feature type="compositionally biased region" description="Low complexity" evidence="7">
    <location>
        <begin position="287"/>
        <end position="298"/>
    </location>
</feature>
<dbReference type="CDD" id="cd17546">
    <property type="entry name" value="REC_hyHK_CKI1_RcsC-like"/>
    <property type="match status" value="1"/>
</dbReference>
<dbReference type="OrthoDB" id="303614at2759"/>
<evidence type="ECO:0000256" key="6">
    <source>
        <dbReference type="PROSITE-ProRule" id="PRU00169"/>
    </source>
</evidence>
<dbReference type="Gene3D" id="3.30.565.10">
    <property type="entry name" value="Histidine kinase-like ATPase, C-terminal domain"/>
    <property type="match status" value="1"/>
</dbReference>
<organism evidence="10 11">
    <name type="scientific">Monilinia laxa</name>
    <name type="common">Brown rot fungus</name>
    <name type="synonym">Sclerotinia laxa</name>
    <dbReference type="NCBI Taxonomy" id="61186"/>
    <lineage>
        <taxon>Eukaryota</taxon>
        <taxon>Fungi</taxon>
        <taxon>Dikarya</taxon>
        <taxon>Ascomycota</taxon>
        <taxon>Pezizomycotina</taxon>
        <taxon>Leotiomycetes</taxon>
        <taxon>Helotiales</taxon>
        <taxon>Sclerotiniaceae</taxon>
        <taxon>Monilinia</taxon>
    </lineage>
</organism>
<dbReference type="GO" id="GO:0009927">
    <property type="term" value="F:histidine phosphotransfer kinase activity"/>
    <property type="evidence" value="ECO:0007669"/>
    <property type="project" value="TreeGrafter"/>
</dbReference>
<feature type="region of interest" description="Disordered" evidence="7">
    <location>
        <begin position="40"/>
        <end position="69"/>
    </location>
</feature>
<evidence type="ECO:0000256" key="2">
    <source>
        <dbReference type="ARBA" id="ARBA00012438"/>
    </source>
</evidence>
<evidence type="ECO:0000259" key="8">
    <source>
        <dbReference type="PROSITE" id="PS50109"/>
    </source>
</evidence>
<dbReference type="SUPFAM" id="SSF55781">
    <property type="entry name" value="GAF domain-like"/>
    <property type="match status" value="1"/>
</dbReference>
<dbReference type="CDD" id="cd00082">
    <property type="entry name" value="HisKA"/>
    <property type="match status" value="1"/>
</dbReference>
<evidence type="ECO:0000313" key="10">
    <source>
        <dbReference type="EMBL" id="KAB8300527.1"/>
    </source>
</evidence>
<dbReference type="PROSITE" id="PS50109">
    <property type="entry name" value="HIS_KIN"/>
    <property type="match status" value="1"/>
</dbReference>
<dbReference type="EC" id="2.7.13.3" evidence="2"/>
<dbReference type="Gene3D" id="3.40.50.2300">
    <property type="match status" value="1"/>
</dbReference>
<sequence length="1347" mass="147231">MAPLAATIALSHVEGISDAARARELYKYYQPTAPINVESCFPAPQSSTESSNSEPEVQSDITSTKVSSPDTSLTAFCQLVSWRLEAQRAMISLIDDGTQYFIAESTKSLDLVDPTKHKPGDELWLGCASVSKAGRLCERTIETAPTVLGAEYPSFIVDDLTLDDRFNQLSFVTGAPFLKFYAGVPLITKRGIPIGSLFIVDSHCRPGLSKDEISFMGTMASTIMKHLELTREVEQHRRGMKMSRGLASFVEGRAELEEADMEAEDGEGTKIVGQFETDTGIRRQKSKSSSIKNSGMSSATSLPLGDGKEKAHLSSGLRASTQIEGTNEASPDPTGSMGGGRLDFESLPQHSSSGGTATTEQSPFDVCKTDTPDEEFTEASALKFLFSRASNLIREAFEVDGGAVFYDAQKGFTSDVMQGTNVEYSNFTDSQTSGDDDFQVEFNPRSSTSHLPGGGERAFTRSSTISPTREIEILGFSTPEASSINGDPYPGPHSFLPFEEKSLHNFLRRYPRGKLWTFDSDGSMSSASDDEIFKTYRCSAKQSRNATRGRKKTARAEADGRFLSNHFPGVRQLLFVPLWDAGRSRWLSACCVWSTEPTRVLSKQNELSFLSAFGNSVMAECSRISTEVADQKKSDFIGSISHELRSPLHGCGRTLLDTINHILDFSKISSLEKNWRRNRRGTAKQISQSSSAGPSSLQQSDLPMINLFAPVDVAVLCEEVVESVFAGYVFQNLTAKTFDMVHDVHDKSSESKRHSATSLSIPHPTDQTPQVSVVLDIALDDYNFTTQPGAFRRVIMNLLGNALKYTSHGYVRVKLETAQLEDLSIYGGEKTPRSMLILTVTDTGKGISSEFLRSKLFTPFAQENTLSSGTGLGLSIVRSIVNLLEGDITIDSELGRGTEVRVTLPLLREIPKDKATPAAPKAVTSLLRETDESISLLRSRTNGRQVGLFNFSPPNMDPVLAKKGRFLEESVRNFLTNWYGLKIVPLSENPDIILANAPDISVLMKLCKKLPRKNHPSILVLSPHSSRFNHSFAEAGIKGNVTVVAKPVGPLKLARALRSCLDGAITTSGMTLTPDVGQGSTNDLSNVFEDLLISPNGGEVLDNSRMAADSENARKAIESPTPNALVEKAKEFPFPSSPSDQISPSHVETSSDDNLTTPTASTFGFTPLPVLTPESVKIQASVSSTATTSTRRPSIAPAIVDPSVPNLLLVDDNMINLKLLRHFITRLGYPTVHEAENGLEAVKKVEQRSEGYDIIFMDISMPVLDGFDATREIRKLEKSRRERAIENGEAERVGRKNEALVVALTGLAGKDDVEKARSCGIDLFMTKPVAMKEVRKMLENWRANQKE</sequence>
<protein>
    <recommendedName>
        <fullName evidence="2">histidine kinase</fullName>
        <ecNumber evidence="2">2.7.13.3</ecNumber>
    </recommendedName>
</protein>
<feature type="region of interest" description="Disordered" evidence="7">
    <location>
        <begin position="258"/>
        <end position="365"/>
    </location>
</feature>
<feature type="domain" description="Response regulatory" evidence="9">
    <location>
        <begin position="1206"/>
        <end position="1342"/>
    </location>
</feature>
<dbReference type="SMART" id="SM00387">
    <property type="entry name" value="HATPase_c"/>
    <property type="match status" value="1"/>
</dbReference>
<dbReference type="Gene3D" id="3.30.450.40">
    <property type="match status" value="1"/>
</dbReference>
<evidence type="ECO:0000256" key="5">
    <source>
        <dbReference type="ARBA" id="ARBA00022777"/>
    </source>
</evidence>
<accession>A0A5N6KBF5</accession>
<dbReference type="Pfam" id="PF00072">
    <property type="entry name" value="Response_reg"/>
    <property type="match status" value="1"/>
</dbReference>
<feature type="compositionally biased region" description="Polar residues" evidence="7">
    <location>
        <begin position="44"/>
        <end position="69"/>
    </location>
</feature>
<feature type="compositionally biased region" description="Polar residues" evidence="7">
    <location>
        <begin position="348"/>
        <end position="362"/>
    </location>
</feature>
<evidence type="ECO:0000256" key="4">
    <source>
        <dbReference type="ARBA" id="ARBA00022679"/>
    </source>
</evidence>
<feature type="modified residue" description="4-aspartylphosphate" evidence="6">
    <location>
        <position position="1258"/>
    </location>
</feature>
<feature type="domain" description="Histidine kinase" evidence="8">
    <location>
        <begin position="791"/>
        <end position="908"/>
    </location>
</feature>
<evidence type="ECO:0000256" key="3">
    <source>
        <dbReference type="ARBA" id="ARBA00022553"/>
    </source>
</evidence>
<dbReference type="SMART" id="SM00448">
    <property type="entry name" value="REC"/>
    <property type="match status" value="1"/>
</dbReference>
<feature type="compositionally biased region" description="Polar residues" evidence="7">
    <location>
        <begin position="317"/>
        <end position="329"/>
    </location>
</feature>
<dbReference type="GO" id="GO:0005886">
    <property type="term" value="C:plasma membrane"/>
    <property type="evidence" value="ECO:0007669"/>
    <property type="project" value="TreeGrafter"/>
</dbReference>
<keyword evidence="3 6" id="KW-0597">Phosphoprotein</keyword>
<keyword evidence="4" id="KW-0808">Transferase</keyword>
<feature type="region of interest" description="Disordered" evidence="7">
    <location>
        <begin position="1131"/>
        <end position="1159"/>
    </location>
</feature>
<dbReference type="Proteomes" id="UP000326757">
    <property type="component" value="Unassembled WGS sequence"/>
</dbReference>
<dbReference type="InterPro" id="IPR005467">
    <property type="entry name" value="His_kinase_dom"/>
</dbReference>
<gene>
    <name evidence="10" type="ORF">EYC80_000688</name>
</gene>
<dbReference type="PANTHER" id="PTHR43047:SF72">
    <property type="entry name" value="OSMOSENSING HISTIDINE PROTEIN KINASE SLN1"/>
    <property type="match status" value="1"/>
</dbReference>
<reference evidence="10 11" key="1">
    <citation type="submission" date="2019-06" db="EMBL/GenBank/DDBJ databases">
        <title>Genome Sequence of the Brown Rot Fungal Pathogen Monilinia laxa.</title>
        <authorList>
            <person name="De Miccolis Angelini R.M."/>
            <person name="Landi L."/>
            <person name="Abate D."/>
            <person name="Pollastro S."/>
            <person name="Romanazzi G."/>
            <person name="Faretra F."/>
        </authorList>
    </citation>
    <scope>NUCLEOTIDE SEQUENCE [LARGE SCALE GENOMIC DNA]</scope>
    <source>
        <strain evidence="10 11">Mlax316</strain>
    </source>
</reference>
<evidence type="ECO:0000259" key="9">
    <source>
        <dbReference type="PROSITE" id="PS50110"/>
    </source>
</evidence>
<dbReference type="SUPFAM" id="SSF55874">
    <property type="entry name" value="ATPase domain of HSP90 chaperone/DNA topoisomerase II/histidine kinase"/>
    <property type="match status" value="1"/>
</dbReference>
<dbReference type="PROSITE" id="PS50110">
    <property type="entry name" value="RESPONSE_REGULATORY"/>
    <property type="match status" value="1"/>
</dbReference>